<keyword evidence="4" id="KW-1185">Reference proteome</keyword>
<evidence type="ECO:0000256" key="1">
    <source>
        <dbReference type="SAM" id="MobiDB-lite"/>
    </source>
</evidence>
<name>A0A8J3IQY8_9CHLR</name>
<keyword evidence="2" id="KW-0472">Membrane</keyword>
<feature type="transmembrane region" description="Helical" evidence="2">
    <location>
        <begin position="60"/>
        <end position="81"/>
    </location>
</feature>
<accession>A0A8J3IQY8</accession>
<comment type="caution">
    <text evidence="3">The sequence shown here is derived from an EMBL/GenBank/DDBJ whole genome shotgun (WGS) entry which is preliminary data.</text>
</comment>
<feature type="transmembrane region" description="Helical" evidence="2">
    <location>
        <begin position="24"/>
        <end position="48"/>
    </location>
</feature>
<keyword evidence="2" id="KW-0812">Transmembrane</keyword>
<dbReference type="AlphaFoldDB" id="A0A8J3IQY8"/>
<sequence length="92" mass="10039">MNNGSRPLSETTNHVEQGPPPGRVAVLLTALSIGILLMGIQLWLLTIALDLYLAGGSIDIWILVIISGLVFLGGVLIWRVLRRNPRSIRQLS</sequence>
<keyword evidence="2" id="KW-1133">Transmembrane helix</keyword>
<organism evidence="3 4">
    <name type="scientific">Reticulibacter mediterranei</name>
    <dbReference type="NCBI Taxonomy" id="2778369"/>
    <lineage>
        <taxon>Bacteria</taxon>
        <taxon>Bacillati</taxon>
        <taxon>Chloroflexota</taxon>
        <taxon>Ktedonobacteria</taxon>
        <taxon>Ktedonobacterales</taxon>
        <taxon>Reticulibacteraceae</taxon>
        <taxon>Reticulibacter</taxon>
    </lineage>
</organism>
<reference evidence="3" key="1">
    <citation type="submission" date="2020-10" db="EMBL/GenBank/DDBJ databases">
        <title>Taxonomic study of unclassified bacteria belonging to the class Ktedonobacteria.</title>
        <authorList>
            <person name="Yabe S."/>
            <person name="Wang C.M."/>
            <person name="Zheng Y."/>
            <person name="Sakai Y."/>
            <person name="Cavaletti L."/>
            <person name="Monciardini P."/>
            <person name="Donadio S."/>
        </authorList>
    </citation>
    <scope>NUCLEOTIDE SEQUENCE</scope>
    <source>
        <strain evidence="3">ID150040</strain>
    </source>
</reference>
<dbReference type="Proteomes" id="UP000597444">
    <property type="component" value="Unassembled WGS sequence"/>
</dbReference>
<dbReference type="EMBL" id="BNJK01000002">
    <property type="protein sequence ID" value="GHO99131.1"/>
    <property type="molecule type" value="Genomic_DNA"/>
</dbReference>
<protein>
    <submittedName>
        <fullName evidence="3">Uncharacterized protein</fullName>
    </submittedName>
</protein>
<evidence type="ECO:0000313" key="4">
    <source>
        <dbReference type="Proteomes" id="UP000597444"/>
    </source>
</evidence>
<evidence type="ECO:0000313" key="3">
    <source>
        <dbReference type="EMBL" id="GHO99131.1"/>
    </source>
</evidence>
<feature type="compositionally biased region" description="Polar residues" evidence="1">
    <location>
        <begin position="1"/>
        <end position="15"/>
    </location>
</feature>
<proteinExistence type="predicted"/>
<dbReference type="RefSeq" id="WP_220209786.1">
    <property type="nucleotide sequence ID" value="NZ_BNJK01000002.1"/>
</dbReference>
<evidence type="ECO:0000256" key="2">
    <source>
        <dbReference type="SAM" id="Phobius"/>
    </source>
</evidence>
<feature type="region of interest" description="Disordered" evidence="1">
    <location>
        <begin position="1"/>
        <end position="21"/>
    </location>
</feature>
<gene>
    <name evidence="3" type="ORF">KSF_091790</name>
</gene>